<keyword evidence="6" id="KW-0175">Coiled coil</keyword>
<reference evidence="9 10" key="1">
    <citation type="submission" date="2023-01" db="EMBL/GenBank/DDBJ databases">
        <authorList>
            <person name="Whitehead M."/>
        </authorList>
    </citation>
    <scope>NUCLEOTIDE SEQUENCE [LARGE SCALE GENOMIC DNA]</scope>
</reference>
<dbReference type="AlphaFoldDB" id="A0AAV0XGZ7"/>
<comment type="subunit">
    <text evidence="1">Self-associates forming complexes of several hundred monomers.</text>
</comment>
<evidence type="ECO:0000256" key="5">
    <source>
        <dbReference type="ARBA" id="ARBA00025466"/>
    </source>
</evidence>
<feature type="domain" description="Myb/SANT-like DNA-binding" evidence="8">
    <location>
        <begin position="12"/>
        <end position="90"/>
    </location>
</feature>
<gene>
    <name evidence="9" type="ORF">MEUPH1_LOCUS22147</name>
</gene>
<dbReference type="Proteomes" id="UP001160148">
    <property type="component" value="Unassembled WGS sequence"/>
</dbReference>
<accession>A0AAV0XGZ7</accession>
<dbReference type="Pfam" id="PF13873">
    <property type="entry name" value="Myb_DNA-bind_5"/>
    <property type="match status" value="2"/>
</dbReference>
<feature type="domain" description="Myb/SANT-like DNA-binding" evidence="8">
    <location>
        <begin position="102"/>
        <end position="169"/>
    </location>
</feature>
<proteinExistence type="predicted"/>
<keyword evidence="3" id="KW-0805">Transcription regulation</keyword>
<protein>
    <recommendedName>
        <fullName evidence="2">Regulatory protein zeste</fullName>
    </recommendedName>
</protein>
<evidence type="ECO:0000256" key="4">
    <source>
        <dbReference type="ARBA" id="ARBA00023163"/>
    </source>
</evidence>
<comment type="caution">
    <text evidence="9">The sequence shown here is derived from an EMBL/GenBank/DDBJ whole genome shotgun (WGS) entry which is preliminary data.</text>
</comment>
<feature type="compositionally biased region" description="Low complexity" evidence="7">
    <location>
        <begin position="304"/>
        <end position="319"/>
    </location>
</feature>
<name>A0AAV0XGZ7_9HEMI</name>
<feature type="coiled-coil region" evidence="6">
    <location>
        <begin position="361"/>
        <end position="395"/>
    </location>
</feature>
<evidence type="ECO:0000313" key="9">
    <source>
        <dbReference type="EMBL" id="CAI6367700.1"/>
    </source>
</evidence>
<evidence type="ECO:0000256" key="6">
    <source>
        <dbReference type="SAM" id="Coils"/>
    </source>
</evidence>
<evidence type="ECO:0000313" key="10">
    <source>
        <dbReference type="Proteomes" id="UP001160148"/>
    </source>
</evidence>
<evidence type="ECO:0000256" key="7">
    <source>
        <dbReference type="SAM" id="MobiDB-lite"/>
    </source>
</evidence>
<sequence>MATGTTAIKRLRNKNFTEKEKEMLMELIIPHKNIIENIKTDSINITRKTQSWNHITCQYNDNSSETGKRTVTQLKNVYDMAKRRAKKELSSDKVSMYKCMKDITDEDQLVIVDLVQSYRSEILNSRPYQLDEVWSNITETYNIHQTSGVKTVDEIKQIFENLNKTAKKENKNDKVERYKTGGGKYSTTMSGVSEQVLGIIGDRIESLVNPHDDDFSYTELIENHTDNFKNIQDDNDNMDNVEVVTFDNEEMDEFNVSLEDLTYAGTQQINWGKISSNEKCETVTSNASIMQKSKPSNTIIPDQTSSTSSAKKNSKNVTVPKGQYHSTQKTVCEGLQELTKKRTNKVEAKNEFLSEFQDIKMKKAKLELQAAEITIQILNTELATKQMEMNSKKKQLQLQEDILHLEKETFANN</sequence>
<comment type="function">
    <text evidence="5">Involved in transvection phenomena (= synapsis-dependent gene expression), where the synaptic pairing of chromosomes carrying genes with which zeste interacts influences the expression of these genes. Zeste binds to DNA and stimulates transcription from a nearby promoter.</text>
</comment>
<evidence type="ECO:0000256" key="3">
    <source>
        <dbReference type="ARBA" id="ARBA00023015"/>
    </source>
</evidence>
<dbReference type="EMBL" id="CARXXK010000005">
    <property type="protein sequence ID" value="CAI6367700.1"/>
    <property type="molecule type" value="Genomic_DNA"/>
</dbReference>
<keyword evidence="4" id="KW-0804">Transcription</keyword>
<dbReference type="PANTHER" id="PTHR21411:SF0">
    <property type="entry name" value="REGULATORY PROTEIN ZESTE"/>
    <property type="match status" value="1"/>
</dbReference>
<organism evidence="9 10">
    <name type="scientific">Macrosiphum euphorbiae</name>
    <name type="common">potato aphid</name>
    <dbReference type="NCBI Taxonomy" id="13131"/>
    <lineage>
        <taxon>Eukaryota</taxon>
        <taxon>Metazoa</taxon>
        <taxon>Ecdysozoa</taxon>
        <taxon>Arthropoda</taxon>
        <taxon>Hexapoda</taxon>
        <taxon>Insecta</taxon>
        <taxon>Pterygota</taxon>
        <taxon>Neoptera</taxon>
        <taxon>Paraneoptera</taxon>
        <taxon>Hemiptera</taxon>
        <taxon>Sternorrhyncha</taxon>
        <taxon>Aphidomorpha</taxon>
        <taxon>Aphidoidea</taxon>
        <taxon>Aphididae</taxon>
        <taxon>Macrosiphini</taxon>
        <taxon>Macrosiphum</taxon>
    </lineage>
</organism>
<evidence type="ECO:0000256" key="1">
    <source>
        <dbReference type="ARBA" id="ARBA00011764"/>
    </source>
</evidence>
<dbReference type="InterPro" id="IPR028002">
    <property type="entry name" value="Myb_DNA-bind_5"/>
</dbReference>
<feature type="region of interest" description="Disordered" evidence="7">
    <location>
        <begin position="294"/>
        <end position="325"/>
    </location>
</feature>
<evidence type="ECO:0000259" key="8">
    <source>
        <dbReference type="Pfam" id="PF13873"/>
    </source>
</evidence>
<evidence type="ECO:0000256" key="2">
    <source>
        <dbReference type="ARBA" id="ARBA00016807"/>
    </source>
</evidence>
<dbReference type="PANTHER" id="PTHR21411">
    <property type="entry name" value="APONTIC"/>
    <property type="match status" value="1"/>
</dbReference>
<feature type="compositionally biased region" description="Polar residues" evidence="7">
    <location>
        <begin position="294"/>
        <end position="303"/>
    </location>
</feature>
<keyword evidence="10" id="KW-1185">Reference proteome</keyword>